<dbReference type="OrthoDB" id="33043at2"/>
<keyword evidence="1" id="KW-0812">Transmembrane</keyword>
<evidence type="ECO:0000313" key="2">
    <source>
        <dbReference type="EMBL" id="APD09509.1"/>
    </source>
</evidence>
<evidence type="ECO:0000313" key="3">
    <source>
        <dbReference type="Proteomes" id="UP000182993"/>
    </source>
</evidence>
<name>A0A1J0LVL3_THEBO</name>
<dbReference type="STRING" id="56956.A0O31_01388"/>
<sequence>MGVRGYLLLLVALILAFLGILVLPYSLLARLNAERTLKSQAALQALYLAEAGAWEAIAFIQANPTNPTYAPQPVLVCQTSSPCTSNSGDFVGRYCYSTGSLGGVSCAIAQTISGGKRRFTISAVGESDGAIARVRAVYNATDDVVEEWEVGP</sequence>
<dbReference type="Proteomes" id="UP000182993">
    <property type="component" value="Chromosome"/>
</dbReference>
<keyword evidence="1" id="KW-0472">Membrane</keyword>
<protein>
    <submittedName>
        <fullName evidence="2">Uncharacterized protein</fullName>
    </submittedName>
</protein>
<gene>
    <name evidence="2" type="ORF">A0O31_01388</name>
</gene>
<evidence type="ECO:0000256" key="1">
    <source>
        <dbReference type="SAM" id="Phobius"/>
    </source>
</evidence>
<dbReference type="AlphaFoldDB" id="A0A1J0LVL3"/>
<organism evidence="2 3">
    <name type="scientific">Thermus brockianus</name>
    <dbReference type="NCBI Taxonomy" id="56956"/>
    <lineage>
        <taxon>Bacteria</taxon>
        <taxon>Thermotogati</taxon>
        <taxon>Deinococcota</taxon>
        <taxon>Deinococci</taxon>
        <taxon>Thermales</taxon>
        <taxon>Thermaceae</taxon>
        <taxon>Thermus</taxon>
    </lineage>
</organism>
<feature type="transmembrane region" description="Helical" evidence="1">
    <location>
        <begin position="6"/>
        <end position="28"/>
    </location>
</feature>
<reference evidence="3" key="1">
    <citation type="submission" date="2016-06" db="EMBL/GenBank/DDBJ databases">
        <title>Whole genome sequencing of Thermus brockianus strain GE-1.</title>
        <authorList>
            <person name="Schaefers C."/>
            <person name="Blank S."/>
            <person name="Wiebusch S."/>
            <person name="Elleuche S."/>
            <person name="Antranikian G."/>
        </authorList>
    </citation>
    <scope>NUCLEOTIDE SEQUENCE [LARGE SCALE GENOMIC DNA]</scope>
    <source>
        <strain evidence="3">GE-1</strain>
    </source>
</reference>
<accession>A0A1J0LVL3</accession>
<keyword evidence="1" id="KW-1133">Transmembrane helix</keyword>
<proteinExistence type="predicted"/>
<dbReference type="KEGG" id="tbc:A0O31_01388"/>
<dbReference type="EMBL" id="CP016312">
    <property type="protein sequence ID" value="APD09509.1"/>
    <property type="molecule type" value="Genomic_DNA"/>
</dbReference>